<dbReference type="EMBL" id="DF933807">
    <property type="protein sequence ID" value="GAM33645.1"/>
    <property type="molecule type" value="Genomic_DNA"/>
</dbReference>
<evidence type="ECO:0000256" key="1">
    <source>
        <dbReference type="ARBA" id="ARBA00004141"/>
    </source>
</evidence>
<dbReference type="InterPro" id="IPR038770">
    <property type="entry name" value="Na+/solute_symporter_sf"/>
</dbReference>
<feature type="transmembrane region" description="Helical" evidence="8">
    <location>
        <begin position="122"/>
        <end position="144"/>
    </location>
</feature>
<evidence type="ECO:0000256" key="5">
    <source>
        <dbReference type="ARBA" id="ARBA00023065"/>
    </source>
</evidence>
<feature type="domain" description="Cation/H+ exchanger transmembrane" evidence="9">
    <location>
        <begin position="40"/>
        <end position="427"/>
    </location>
</feature>
<dbReference type="GO" id="GO:0016020">
    <property type="term" value="C:membrane"/>
    <property type="evidence" value="ECO:0007669"/>
    <property type="project" value="UniProtKB-SubCell"/>
</dbReference>
<protein>
    <submittedName>
        <fullName evidence="10">Potassium:hydrogen antiporter</fullName>
    </submittedName>
</protein>
<keyword evidence="4 8" id="KW-1133">Transmembrane helix</keyword>
<organism evidence="10 11">
    <name type="scientific">Talaromyces pinophilus</name>
    <name type="common">Penicillium pinophilum</name>
    <dbReference type="NCBI Taxonomy" id="128442"/>
    <lineage>
        <taxon>Eukaryota</taxon>
        <taxon>Fungi</taxon>
        <taxon>Dikarya</taxon>
        <taxon>Ascomycota</taxon>
        <taxon>Pezizomycotina</taxon>
        <taxon>Eurotiomycetes</taxon>
        <taxon>Eurotiomycetidae</taxon>
        <taxon>Eurotiales</taxon>
        <taxon>Trichocomaceae</taxon>
        <taxon>Talaromyces</taxon>
        <taxon>Talaromyces sect. Talaromyces</taxon>
    </lineage>
</organism>
<feature type="transmembrane region" description="Helical" evidence="8">
    <location>
        <begin position="89"/>
        <end position="110"/>
    </location>
</feature>
<dbReference type="InterPro" id="IPR050794">
    <property type="entry name" value="CPA2_transporter"/>
</dbReference>
<accession>A0A0B8N2U2</accession>
<feature type="transmembrane region" description="Helical" evidence="8">
    <location>
        <begin position="271"/>
        <end position="298"/>
    </location>
</feature>
<keyword evidence="5" id="KW-0406">Ion transport</keyword>
<feature type="transmembrane region" description="Helical" evidence="8">
    <location>
        <begin position="228"/>
        <end position="250"/>
    </location>
</feature>
<feature type="transmembrane region" description="Helical" evidence="8">
    <location>
        <begin position="379"/>
        <end position="398"/>
    </location>
</feature>
<dbReference type="GO" id="GO:0015297">
    <property type="term" value="F:antiporter activity"/>
    <property type="evidence" value="ECO:0007669"/>
    <property type="project" value="InterPro"/>
</dbReference>
<evidence type="ECO:0000256" key="3">
    <source>
        <dbReference type="ARBA" id="ARBA00022692"/>
    </source>
</evidence>
<dbReference type="PANTHER" id="PTHR32468:SF0">
    <property type="entry name" value="K(+)_H(+) ANTIPORTER 1"/>
    <property type="match status" value="1"/>
</dbReference>
<dbReference type="Pfam" id="PF00999">
    <property type="entry name" value="Na_H_Exchanger"/>
    <property type="match status" value="1"/>
</dbReference>
<comment type="subcellular location">
    <subcellularLocation>
        <location evidence="1">Membrane</location>
        <topology evidence="1">Multi-pass membrane protein</topology>
    </subcellularLocation>
</comment>
<evidence type="ECO:0000256" key="6">
    <source>
        <dbReference type="ARBA" id="ARBA00023136"/>
    </source>
</evidence>
<feature type="compositionally biased region" description="Basic and acidic residues" evidence="7">
    <location>
        <begin position="504"/>
        <end position="513"/>
    </location>
</feature>
<evidence type="ECO:0000256" key="7">
    <source>
        <dbReference type="SAM" id="MobiDB-lite"/>
    </source>
</evidence>
<evidence type="ECO:0000259" key="9">
    <source>
        <dbReference type="Pfam" id="PF00999"/>
    </source>
</evidence>
<feature type="transmembrane region" description="Helical" evidence="8">
    <location>
        <begin position="196"/>
        <end position="222"/>
    </location>
</feature>
<dbReference type="Gene3D" id="1.20.1530.20">
    <property type="match status" value="1"/>
</dbReference>
<feature type="transmembrane region" description="Helical" evidence="8">
    <location>
        <begin position="59"/>
        <end position="77"/>
    </location>
</feature>
<proteinExistence type="predicted"/>
<feature type="transmembrane region" description="Helical" evidence="8">
    <location>
        <begin position="410"/>
        <end position="432"/>
    </location>
</feature>
<feature type="region of interest" description="Disordered" evidence="7">
    <location>
        <begin position="504"/>
        <end position="532"/>
    </location>
</feature>
<dbReference type="GO" id="GO:1902600">
    <property type="term" value="P:proton transmembrane transport"/>
    <property type="evidence" value="ECO:0007669"/>
    <property type="project" value="InterPro"/>
</dbReference>
<dbReference type="Proteomes" id="UP000053095">
    <property type="component" value="Unassembled WGS sequence"/>
</dbReference>
<dbReference type="PANTHER" id="PTHR32468">
    <property type="entry name" value="CATION/H + ANTIPORTER"/>
    <property type="match status" value="1"/>
</dbReference>
<evidence type="ECO:0000256" key="2">
    <source>
        <dbReference type="ARBA" id="ARBA00022448"/>
    </source>
</evidence>
<feature type="transmembrane region" description="Helical" evidence="8">
    <location>
        <begin position="346"/>
        <end position="367"/>
    </location>
</feature>
<keyword evidence="2" id="KW-0813">Transport</keyword>
<keyword evidence="11" id="KW-1185">Reference proteome</keyword>
<dbReference type="AlphaFoldDB" id="A0A0B8N2U2"/>
<keyword evidence="6 8" id="KW-0472">Membrane</keyword>
<keyword evidence="3 8" id="KW-0812">Transmembrane</keyword>
<evidence type="ECO:0000313" key="10">
    <source>
        <dbReference type="EMBL" id="GAM33645.1"/>
    </source>
</evidence>
<dbReference type="InterPro" id="IPR006153">
    <property type="entry name" value="Cation/H_exchanger_TM"/>
</dbReference>
<evidence type="ECO:0000313" key="11">
    <source>
        <dbReference type="Proteomes" id="UP000053095"/>
    </source>
</evidence>
<reference evidence="11" key="1">
    <citation type="journal article" date="2015" name="Genome Announc.">
        <title>Draft genome sequence of Talaromyces cellulolyticus strain Y-94, a source of lignocellulosic biomass-degrading enzymes.</title>
        <authorList>
            <person name="Fujii T."/>
            <person name="Koike H."/>
            <person name="Sawayama S."/>
            <person name="Yano S."/>
            <person name="Inoue H."/>
        </authorList>
    </citation>
    <scope>NUCLEOTIDE SEQUENCE [LARGE SCALE GENOMIC DNA]</scope>
    <source>
        <strain evidence="11">Y-94</strain>
    </source>
</reference>
<feature type="transmembrane region" description="Helical" evidence="8">
    <location>
        <begin position="30"/>
        <end position="47"/>
    </location>
</feature>
<evidence type="ECO:0000256" key="8">
    <source>
        <dbReference type="SAM" id="Phobius"/>
    </source>
</evidence>
<gene>
    <name evidence="10" type="ORF">TCE0_011r00704</name>
</gene>
<feature type="transmembrane region" description="Helical" evidence="8">
    <location>
        <begin position="318"/>
        <end position="339"/>
    </location>
</feature>
<feature type="transmembrane region" description="Helical" evidence="8">
    <location>
        <begin position="164"/>
        <end position="184"/>
    </location>
</feature>
<sequence>MSSNSTTTKVAQAGILSGKNPATYDSSNPILLFIIQAGIIIIFCWLLHWPLSKIRQPRVIAEVIGGILLGPSVLGHIPNFTNTIFPTASIPTLNAVANLGLIFFLFLVGLETDVRFLVSNWRIAASVSLLGMILPFGLGCAISYGLYNEFSSDPGTVSVDFGTFLLFVGVAMAITAFPVLCRILTELKLLNTNVGVIVLSAGVGNDVIGWILLALCIALVNASSGLTALYVLLVAVGYILFLFFVVRPIFVRYLRKTGSLEKGPSQSAVTVTLLLVLASAFFTQAIGIHAIFGGFVIGLICPHEKGFAIKLTEKIEDLVAAVFLPLYFALSGLQTNLGLLDSGIVWGYVIGIIAIAFFAKIIGGTVASKLTGLLWRESFTVGVLMSCKGLVELIVLNIGRQAKILSERTFTMFVVMALVTTFMTTPLTLALYPKWYQDKVARWRRGEIDWDGNVRDQTTTSSSNDIPEKPMAKPIERMTVYLRLDSVANVCTFIGLLGTDGKPRENAPREHYSKRAANTAAESSIENHPIDEAEKKPLLHAHGIRLMELTDRLSSTMKVSEIEEYSAWDPVVNVFRSFGQINNIPSEGRVSVIPESSFADAVLDMARDTSSNFLLLPWSASGRIIDRQSVWSSESASDSTNAPYPSFVSDVLRGVKSFSNTSVGILVDRALDMPSQERHTLRRANSTLSLPNIRTNLASLTAGNRNQHILFLYIGGPDDRFALRLVLQLARNLLVTATIVHIDVPKAVTEANEGEIDRTFFASMRDSLSSELSSRVVFSTVVSATTDADEVKLAVEAADNEASQARGEINQIIVVGRRSVGGASSSTEASDGPDARSVLGAVGDALVRKESRASVLVVQVTGAY</sequence>
<name>A0A0B8N2U2_TALPI</name>
<evidence type="ECO:0000256" key="4">
    <source>
        <dbReference type="ARBA" id="ARBA00022989"/>
    </source>
</evidence>